<evidence type="ECO:0000313" key="8">
    <source>
        <dbReference type="EMBL" id="TWR30519.1"/>
    </source>
</evidence>
<dbReference type="Gene3D" id="1.10.10.10">
    <property type="entry name" value="Winged helix-like DNA-binding domain superfamily/Winged helix DNA-binding domain"/>
    <property type="match status" value="1"/>
</dbReference>
<comment type="similarity">
    <text evidence="1">Belongs to the sigma-70 factor family. ECF subfamily.</text>
</comment>
<dbReference type="InterPro" id="IPR014284">
    <property type="entry name" value="RNA_pol_sigma-70_dom"/>
</dbReference>
<dbReference type="PANTHER" id="PTHR43133">
    <property type="entry name" value="RNA POLYMERASE ECF-TYPE SIGMA FACTO"/>
    <property type="match status" value="1"/>
</dbReference>
<evidence type="ECO:0000256" key="3">
    <source>
        <dbReference type="ARBA" id="ARBA00023082"/>
    </source>
</evidence>
<dbReference type="InterPro" id="IPR007627">
    <property type="entry name" value="RNA_pol_sigma70_r2"/>
</dbReference>
<dbReference type="Pfam" id="PF04542">
    <property type="entry name" value="Sigma70_r2"/>
    <property type="match status" value="1"/>
</dbReference>
<evidence type="ECO:0000259" key="6">
    <source>
        <dbReference type="Pfam" id="PF04542"/>
    </source>
</evidence>
<dbReference type="PANTHER" id="PTHR43133:SF8">
    <property type="entry name" value="RNA POLYMERASE SIGMA FACTOR HI_1459-RELATED"/>
    <property type="match status" value="1"/>
</dbReference>
<dbReference type="RefSeq" id="WP_146380977.1">
    <property type="nucleotide sequence ID" value="NZ_VOEJ01000002.1"/>
</dbReference>
<dbReference type="SUPFAM" id="SSF88659">
    <property type="entry name" value="Sigma3 and sigma4 domains of RNA polymerase sigma factors"/>
    <property type="match status" value="1"/>
</dbReference>
<dbReference type="Gene3D" id="1.10.1740.10">
    <property type="match status" value="1"/>
</dbReference>
<dbReference type="InterPro" id="IPR013324">
    <property type="entry name" value="RNA_pol_sigma_r3/r4-like"/>
</dbReference>
<dbReference type="Proteomes" id="UP000320042">
    <property type="component" value="Unassembled WGS sequence"/>
</dbReference>
<organism evidence="8 9">
    <name type="scientific">Mucilaginibacter pallidiroseus</name>
    <dbReference type="NCBI Taxonomy" id="2599295"/>
    <lineage>
        <taxon>Bacteria</taxon>
        <taxon>Pseudomonadati</taxon>
        <taxon>Bacteroidota</taxon>
        <taxon>Sphingobacteriia</taxon>
        <taxon>Sphingobacteriales</taxon>
        <taxon>Sphingobacteriaceae</taxon>
        <taxon>Mucilaginibacter</taxon>
    </lineage>
</organism>
<keyword evidence="4" id="KW-0238">DNA-binding</keyword>
<proteinExistence type="inferred from homology"/>
<dbReference type="InterPro" id="IPR013249">
    <property type="entry name" value="RNA_pol_sigma70_r4_t2"/>
</dbReference>
<evidence type="ECO:0000256" key="2">
    <source>
        <dbReference type="ARBA" id="ARBA00023015"/>
    </source>
</evidence>
<dbReference type="EMBL" id="VOEJ01000002">
    <property type="protein sequence ID" value="TWR30519.1"/>
    <property type="molecule type" value="Genomic_DNA"/>
</dbReference>
<name>A0A563UGV7_9SPHI</name>
<gene>
    <name evidence="8" type="ORF">FPZ43_06155</name>
</gene>
<evidence type="ECO:0000256" key="4">
    <source>
        <dbReference type="ARBA" id="ARBA00023125"/>
    </source>
</evidence>
<dbReference type="NCBIfam" id="TIGR02937">
    <property type="entry name" value="sigma70-ECF"/>
    <property type="match status" value="1"/>
</dbReference>
<feature type="domain" description="RNA polymerase sigma-70 region 2" evidence="6">
    <location>
        <begin position="34"/>
        <end position="99"/>
    </location>
</feature>
<keyword evidence="9" id="KW-1185">Reference proteome</keyword>
<dbReference type="GO" id="GO:0003677">
    <property type="term" value="F:DNA binding"/>
    <property type="evidence" value="ECO:0007669"/>
    <property type="project" value="UniProtKB-KW"/>
</dbReference>
<dbReference type="InterPro" id="IPR036388">
    <property type="entry name" value="WH-like_DNA-bd_sf"/>
</dbReference>
<dbReference type="SUPFAM" id="SSF88946">
    <property type="entry name" value="Sigma2 domain of RNA polymerase sigma factors"/>
    <property type="match status" value="1"/>
</dbReference>
<comment type="caution">
    <text evidence="8">The sequence shown here is derived from an EMBL/GenBank/DDBJ whole genome shotgun (WGS) entry which is preliminary data.</text>
</comment>
<sequence length="190" mass="22268">MNFFSKPNKPEDKADDELVSSYRQHGDVQVLGKLYERYMPLVYGVCLKYLTDDELAKDAVMAIFEELITKARQHDIKQFRSWLYVLARNHCLMQIRAGKKMETVNLDDFVEFTPVLHHDTENREEALQALERCMQKLTLPQKQSVSMFYLHEKCYKEIADATGYTMNEVKSYIQNGKRNLKICLEKNSGK</sequence>
<evidence type="ECO:0000256" key="5">
    <source>
        <dbReference type="ARBA" id="ARBA00023163"/>
    </source>
</evidence>
<dbReference type="InterPro" id="IPR039425">
    <property type="entry name" value="RNA_pol_sigma-70-like"/>
</dbReference>
<evidence type="ECO:0000259" key="7">
    <source>
        <dbReference type="Pfam" id="PF08281"/>
    </source>
</evidence>
<evidence type="ECO:0000256" key="1">
    <source>
        <dbReference type="ARBA" id="ARBA00010641"/>
    </source>
</evidence>
<dbReference type="Pfam" id="PF08281">
    <property type="entry name" value="Sigma70_r4_2"/>
    <property type="match status" value="1"/>
</dbReference>
<protein>
    <submittedName>
        <fullName evidence="8">Sigma-70 family RNA polymerase sigma factor</fullName>
    </submittedName>
</protein>
<evidence type="ECO:0000313" key="9">
    <source>
        <dbReference type="Proteomes" id="UP000320042"/>
    </source>
</evidence>
<keyword evidence="3" id="KW-0731">Sigma factor</keyword>
<dbReference type="GO" id="GO:0016987">
    <property type="term" value="F:sigma factor activity"/>
    <property type="evidence" value="ECO:0007669"/>
    <property type="project" value="UniProtKB-KW"/>
</dbReference>
<keyword evidence="2" id="KW-0805">Transcription regulation</keyword>
<dbReference type="GO" id="GO:0006352">
    <property type="term" value="P:DNA-templated transcription initiation"/>
    <property type="evidence" value="ECO:0007669"/>
    <property type="project" value="InterPro"/>
</dbReference>
<feature type="domain" description="RNA polymerase sigma factor 70 region 4 type 2" evidence="7">
    <location>
        <begin position="128"/>
        <end position="180"/>
    </location>
</feature>
<dbReference type="InterPro" id="IPR013325">
    <property type="entry name" value="RNA_pol_sigma_r2"/>
</dbReference>
<dbReference type="OrthoDB" id="1116873at2"/>
<reference evidence="8 9" key="1">
    <citation type="submission" date="2019-07" db="EMBL/GenBank/DDBJ databases">
        <authorList>
            <person name="Kim J."/>
        </authorList>
    </citation>
    <scope>NUCLEOTIDE SEQUENCE [LARGE SCALE GENOMIC DNA]</scope>
    <source>
        <strain evidence="9">dk17</strain>
    </source>
</reference>
<dbReference type="AlphaFoldDB" id="A0A563UGV7"/>
<accession>A0A563UGV7</accession>
<keyword evidence="5" id="KW-0804">Transcription</keyword>